<keyword evidence="13" id="KW-0539">Nucleus</keyword>
<evidence type="ECO:0000256" key="14">
    <source>
        <dbReference type="ARBA" id="ARBA00023306"/>
    </source>
</evidence>
<keyword evidence="7" id="KW-0132">Cell division</keyword>
<evidence type="ECO:0000256" key="7">
    <source>
        <dbReference type="ARBA" id="ARBA00022618"/>
    </source>
</evidence>
<dbReference type="EMBL" id="ATAM02000002">
    <property type="protein sequence ID" value="KAL0254004.1"/>
    <property type="molecule type" value="Genomic_DNA"/>
</dbReference>
<evidence type="ECO:0000256" key="8">
    <source>
        <dbReference type="ARBA" id="ARBA00022701"/>
    </source>
</evidence>
<evidence type="ECO:0000313" key="19">
    <source>
        <dbReference type="Proteomes" id="UP000054399"/>
    </source>
</evidence>
<comment type="similarity">
    <text evidence="4">Belongs to the DASH complex DAD3 family.</text>
</comment>
<dbReference type="GeneID" id="91988241"/>
<protein>
    <recommendedName>
        <fullName evidence="16">DASH complex subunit DAD3</fullName>
    </recommendedName>
    <alternativeName>
        <fullName evidence="17">Outer kinetochore protein DAD3</fullName>
    </alternativeName>
</protein>
<keyword evidence="15" id="KW-0137">Centromere</keyword>
<evidence type="ECO:0000256" key="12">
    <source>
        <dbReference type="ARBA" id="ARBA00023212"/>
    </source>
</evidence>
<accession>A0ABR3C3A8</accession>
<keyword evidence="8" id="KW-0493">Microtubule</keyword>
<evidence type="ECO:0000256" key="10">
    <source>
        <dbReference type="ARBA" id="ARBA00022829"/>
    </source>
</evidence>
<evidence type="ECO:0000256" key="6">
    <source>
        <dbReference type="ARBA" id="ARBA00022490"/>
    </source>
</evidence>
<keyword evidence="14" id="KW-0131">Cell cycle</keyword>
<evidence type="ECO:0000256" key="11">
    <source>
        <dbReference type="ARBA" id="ARBA00022838"/>
    </source>
</evidence>
<evidence type="ECO:0000256" key="5">
    <source>
        <dbReference type="ARBA" id="ARBA00022454"/>
    </source>
</evidence>
<name>A0ABR3C3A8_9TREE</name>
<comment type="subcellular location">
    <subcellularLocation>
        <location evidence="3">Chromosome</location>
        <location evidence="3">Centromere</location>
        <location evidence="3">Kinetochore</location>
    </subcellularLocation>
    <subcellularLocation>
        <location evidence="2">Cytoplasm</location>
        <location evidence="2">Cytoskeleton</location>
        <location evidence="2">Spindle</location>
    </subcellularLocation>
    <subcellularLocation>
        <location evidence="1">Nucleus</location>
    </subcellularLocation>
</comment>
<keyword evidence="11" id="KW-0995">Kinetochore</keyword>
<evidence type="ECO:0000256" key="2">
    <source>
        <dbReference type="ARBA" id="ARBA00004186"/>
    </source>
</evidence>
<sequence>MSINSVNPYANNGQLSQLEQELLWEFAKLSDKVKRAANLAKLTAESPNESLLAELRTLEKRMGLVLTLVKASVWAVIVDSQAAEEARQQQSAESAPEISFLALGPAHRQGRQQGTLLLWIRGMMIMVNYRQCLKSRSIFRASLACHTP</sequence>
<evidence type="ECO:0000256" key="1">
    <source>
        <dbReference type="ARBA" id="ARBA00004123"/>
    </source>
</evidence>
<reference evidence="18" key="2">
    <citation type="submission" date="2024-01" db="EMBL/GenBank/DDBJ databases">
        <title>Comparative genomics of Cryptococcus and Kwoniella reveals pathogenesis evolution and contrasting modes of karyotype evolution via chromosome fusion or intercentromeric recombination.</title>
        <authorList>
            <person name="Coelho M.A."/>
            <person name="David-Palma M."/>
            <person name="Shea T."/>
            <person name="Bowers K."/>
            <person name="Mcginley-Smith S."/>
            <person name="Mohammad A.W."/>
            <person name="Gnirke A."/>
            <person name="Yurkov A.M."/>
            <person name="Nowrousian M."/>
            <person name="Sun S."/>
            <person name="Cuomo C.A."/>
            <person name="Heitman J."/>
        </authorList>
    </citation>
    <scope>NUCLEOTIDE SEQUENCE</scope>
    <source>
        <strain evidence="18">IND107</strain>
    </source>
</reference>
<proteinExistence type="inferred from homology"/>
<evidence type="ECO:0000256" key="4">
    <source>
        <dbReference type="ARBA" id="ARBA00006277"/>
    </source>
</evidence>
<keyword evidence="12" id="KW-0206">Cytoskeleton</keyword>
<evidence type="ECO:0000256" key="16">
    <source>
        <dbReference type="ARBA" id="ARBA00044179"/>
    </source>
</evidence>
<comment type="caution">
    <text evidence="18">The sequence shown here is derived from an EMBL/GenBank/DDBJ whole genome shotgun (WGS) entry which is preliminary data.</text>
</comment>
<dbReference type="Pfam" id="PF08656">
    <property type="entry name" value="DASH_Dad3"/>
    <property type="match status" value="1"/>
</dbReference>
<gene>
    <name evidence="18" type="ORF">I308_101383</name>
</gene>
<dbReference type="RefSeq" id="XP_066616225.1">
    <property type="nucleotide sequence ID" value="XM_066755939.1"/>
</dbReference>
<evidence type="ECO:0000256" key="17">
    <source>
        <dbReference type="ARBA" id="ARBA00044305"/>
    </source>
</evidence>
<keyword evidence="10" id="KW-0159">Chromosome partition</keyword>
<keyword evidence="19" id="KW-1185">Reference proteome</keyword>
<dbReference type="PANTHER" id="PTHR28017">
    <property type="entry name" value="DASH COMPLEX SUBUNIT DAD3"/>
    <property type="match status" value="1"/>
</dbReference>
<evidence type="ECO:0000313" key="18">
    <source>
        <dbReference type="EMBL" id="KAL0254004.1"/>
    </source>
</evidence>
<reference evidence="18" key="1">
    <citation type="submission" date="2015-01" db="EMBL/GenBank/DDBJ databases">
        <authorList>
            <consortium name="The Broad Institute Genomics Platform"/>
            <person name="Cuomo C."/>
            <person name="Litvintseva A."/>
            <person name="Chen Y."/>
            <person name="Heitman J."/>
            <person name="Sun S."/>
            <person name="Springer D."/>
            <person name="Dromer F."/>
            <person name="Young S."/>
            <person name="Zeng Q."/>
            <person name="Gargeya S."/>
            <person name="Abouelleil A."/>
            <person name="Alvarado L."/>
            <person name="Chapman S.B."/>
            <person name="Gainer-Dewar J."/>
            <person name="Goldberg J."/>
            <person name="Griggs A."/>
            <person name="Gujja S."/>
            <person name="Hansen M."/>
            <person name="Howarth C."/>
            <person name="Imamovic A."/>
            <person name="Larimer J."/>
            <person name="Murphy C."/>
            <person name="Naylor J."/>
            <person name="Pearson M."/>
            <person name="Priest M."/>
            <person name="Roberts A."/>
            <person name="Saif S."/>
            <person name="Shea T."/>
            <person name="Sykes S."/>
            <person name="Wortman J."/>
            <person name="Nusbaum C."/>
            <person name="Birren B."/>
        </authorList>
    </citation>
    <scope>NUCLEOTIDE SEQUENCE</scope>
    <source>
        <strain evidence="18">IND107</strain>
    </source>
</reference>
<organism evidence="18 19">
    <name type="scientific">Cryptococcus tetragattii IND107</name>
    <dbReference type="NCBI Taxonomy" id="1296105"/>
    <lineage>
        <taxon>Eukaryota</taxon>
        <taxon>Fungi</taxon>
        <taxon>Dikarya</taxon>
        <taxon>Basidiomycota</taxon>
        <taxon>Agaricomycotina</taxon>
        <taxon>Tremellomycetes</taxon>
        <taxon>Tremellales</taxon>
        <taxon>Cryptococcaceae</taxon>
        <taxon>Cryptococcus</taxon>
        <taxon>Cryptococcus gattii species complex</taxon>
    </lineage>
</organism>
<dbReference type="PANTHER" id="PTHR28017:SF1">
    <property type="entry name" value="DASH COMPLEX SUBUNIT DAD3"/>
    <property type="match status" value="1"/>
</dbReference>
<evidence type="ECO:0000256" key="3">
    <source>
        <dbReference type="ARBA" id="ARBA00004629"/>
    </source>
</evidence>
<keyword evidence="9" id="KW-0498">Mitosis</keyword>
<keyword evidence="6" id="KW-0963">Cytoplasm</keyword>
<evidence type="ECO:0000256" key="9">
    <source>
        <dbReference type="ARBA" id="ARBA00022776"/>
    </source>
</evidence>
<dbReference type="Proteomes" id="UP000054399">
    <property type="component" value="Unassembled WGS sequence"/>
</dbReference>
<keyword evidence="5" id="KW-0158">Chromosome</keyword>
<dbReference type="InterPro" id="IPR013965">
    <property type="entry name" value="DASH_Dad3"/>
</dbReference>
<evidence type="ECO:0000256" key="15">
    <source>
        <dbReference type="ARBA" id="ARBA00023328"/>
    </source>
</evidence>
<evidence type="ECO:0000256" key="13">
    <source>
        <dbReference type="ARBA" id="ARBA00023242"/>
    </source>
</evidence>